<comment type="caution">
    <text evidence="1">The sequence shown here is derived from an EMBL/GenBank/DDBJ whole genome shotgun (WGS) entry which is preliminary data.</text>
</comment>
<gene>
    <name evidence="1" type="ORF">LCGC14_2881670</name>
</gene>
<dbReference type="AlphaFoldDB" id="A0A0F8YLP4"/>
<reference evidence="1" key="1">
    <citation type="journal article" date="2015" name="Nature">
        <title>Complex archaea that bridge the gap between prokaryotes and eukaryotes.</title>
        <authorList>
            <person name="Spang A."/>
            <person name="Saw J.H."/>
            <person name="Jorgensen S.L."/>
            <person name="Zaremba-Niedzwiedzka K."/>
            <person name="Martijn J."/>
            <person name="Lind A.E."/>
            <person name="van Eijk R."/>
            <person name="Schleper C."/>
            <person name="Guy L."/>
            <person name="Ettema T.J."/>
        </authorList>
    </citation>
    <scope>NUCLEOTIDE SEQUENCE</scope>
</reference>
<protein>
    <submittedName>
        <fullName evidence="1">Uncharacterized protein</fullName>
    </submittedName>
</protein>
<sequence>MQRKILVVVGVNSEEHASKIKQDILDAVRVRATIYFVTAPQAVSVDETVEQLGKALSWGKR</sequence>
<accession>A0A0F8YLP4</accession>
<evidence type="ECO:0000313" key="1">
    <source>
        <dbReference type="EMBL" id="KKK74650.1"/>
    </source>
</evidence>
<organism evidence="1">
    <name type="scientific">marine sediment metagenome</name>
    <dbReference type="NCBI Taxonomy" id="412755"/>
    <lineage>
        <taxon>unclassified sequences</taxon>
        <taxon>metagenomes</taxon>
        <taxon>ecological metagenomes</taxon>
    </lineage>
</organism>
<proteinExistence type="predicted"/>
<name>A0A0F8YLP4_9ZZZZ</name>
<dbReference type="EMBL" id="LAZR01056218">
    <property type="protein sequence ID" value="KKK74650.1"/>
    <property type="molecule type" value="Genomic_DNA"/>
</dbReference>